<accession>A0A078KHW6</accession>
<comment type="function">
    <text evidence="7">Located at the top of the head of the 30S subunit, it contacts several helices of the 16S rRNA. In the 70S ribosome it contacts the 23S rRNA (bridge B1a) and protein L5 of the 50S subunit (bridge B1b), connecting the 2 subunits; these bridges are implicated in subunit movement. Contacts the tRNAs in the A and P-sites.</text>
</comment>
<dbReference type="GO" id="GO:0006412">
    <property type="term" value="P:translation"/>
    <property type="evidence" value="ECO:0007669"/>
    <property type="project" value="UniProtKB-UniRule"/>
</dbReference>
<dbReference type="InterPro" id="IPR018269">
    <property type="entry name" value="Ribosomal_uS13_CS"/>
</dbReference>
<dbReference type="NCBIfam" id="TIGR03631">
    <property type="entry name" value="uS13_bact"/>
    <property type="match status" value="1"/>
</dbReference>
<dbReference type="GO" id="GO:0003735">
    <property type="term" value="F:structural constituent of ribosome"/>
    <property type="evidence" value="ECO:0007669"/>
    <property type="project" value="InterPro"/>
</dbReference>
<evidence type="ECO:0000256" key="2">
    <source>
        <dbReference type="ARBA" id="ARBA00022730"/>
    </source>
</evidence>
<dbReference type="InterPro" id="IPR019980">
    <property type="entry name" value="Ribosomal_uS13_bac-type"/>
</dbReference>
<dbReference type="PANTHER" id="PTHR10871:SF1">
    <property type="entry name" value="SMALL RIBOSOMAL SUBUNIT PROTEIN US13M"/>
    <property type="match status" value="1"/>
</dbReference>
<reference evidence="10" key="1">
    <citation type="submission" date="2014-07" db="EMBL/GenBank/DDBJ databases">
        <authorList>
            <person name="Santos-Garcia D."/>
        </authorList>
    </citation>
    <scope>NUCLEOTIDE SEQUENCE [LARGE SCALE GENOMIC DNA]</scope>
</reference>
<keyword evidence="2 7" id="KW-0699">rRNA-binding</keyword>
<evidence type="ECO:0000256" key="1">
    <source>
        <dbReference type="ARBA" id="ARBA00008080"/>
    </source>
</evidence>
<dbReference type="InterPro" id="IPR001892">
    <property type="entry name" value="Ribosomal_uS13"/>
</dbReference>
<dbReference type="PIRSF" id="PIRSF002134">
    <property type="entry name" value="Ribosomal_S13"/>
    <property type="match status" value="1"/>
</dbReference>
<dbReference type="EMBL" id="LM655252">
    <property type="protein sequence ID" value="CDZ16384.1"/>
    <property type="molecule type" value="Genomic_DNA"/>
</dbReference>
<evidence type="ECO:0000256" key="3">
    <source>
        <dbReference type="ARBA" id="ARBA00022884"/>
    </source>
</evidence>
<dbReference type="Gene3D" id="4.10.910.10">
    <property type="entry name" value="30s ribosomal protein s13, domain 2"/>
    <property type="match status" value="1"/>
</dbReference>
<keyword evidence="10" id="KW-1185">Reference proteome</keyword>
<evidence type="ECO:0000313" key="10">
    <source>
        <dbReference type="Proteomes" id="UP000032420"/>
    </source>
</evidence>
<sequence>MARIAGVNISDNKQAVFSLTSIYGIGYTISSKICNAVGIEYSAKIGNLNYNQINALRKEISKYIIEGDLRREITKNIKRLIDLKCYRGIRHRRKLPLRGQRTKTNARTCKFQRKFINK</sequence>
<keyword evidence="3 7" id="KW-0694">RNA-binding</keyword>
<keyword evidence="4 7" id="KW-0689">Ribosomal protein</keyword>
<dbReference type="OrthoDB" id="9803610at2"/>
<dbReference type="PATRIC" id="fig|1495769.3.peg.106"/>
<comment type="similarity">
    <text evidence="1 7 8">Belongs to the universal ribosomal protein uS13 family.</text>
</comment>
<gene>
    <name evidence="7 9" type="primary">rpsM</name>
    <name evidence="9" type="ORF">CEM_116</name>
</gene>
<dbReference type="HAMAP" id="MF_01315">
    <property type="entry name" value="Ribosomal_uS13"/>
    <property type="match status" value="1"/>
</dbReference>
<dbReference type="GO" id="GO:0000049">
    <property type="term" value="F:tRNA binding"/>
    <property type="evidence" value="ECO:0007669"/>
    <property type="project" value="UniProtKB-UniRule"/>
</dbReference>
<protein>
    <recommendedName>
        <fullName evidence="6 7">Small ribosomal subunit protein uS13</fullName>
    </recommendedName>
</protein>
<organism evidence="9 10">
    <name type="scientific">Candidatus Johnevansia muelleri</name>
    <dbReference type="NCBI Taxonomy" id="1495769"/>
    <lineage>
        <taxon>Bacteria</taxon>
        <taxon>Pseudomonadati</taxon>
        <taxon>Pseudomonadota</taxon>
        <taxon>Gammaproteobacteria</taxon>
        <taxon>Candidatus Johnevansiales</taxon>
        <taxon>Candidatus Johnevansiaceae</taxon>
        <taxon>Candidatus Johnevansia</taxon>
    </lineage>
</organism>
<dbReference type="FunFam" id="1.10.8.50:FF:000001">
    <property type="entry name" value="30S ribosomal protein S13"/>
    <property type="match status" value="1"/>
</dbReference>
<dbReference type="Proteomes" id="UP000032420">
    <property type="component" value="Chromosome I"/>
</dbReference>
<dbReference type="InterPro" id="IPR010979">
    <property type="entry name" value="Ribosomal_uS13-like_H2TH"/>
</dbReference>
<dbReference type="PROSITE" id="PS50159">
    <property type="entry name" value="RIBOSOMAL_S13_2"/>
    <property type="match status" value="1"/>
</dbReference>
<dbReference type="Pfam" id="PF00416">
    <property type="entry name" value="Ribosomal_S13"/>
    <property type="match status" value="1"/>
</dbReference>
<evidence type="ECO:0000256" key="4">
    <source>
        <dbReference type="ARBA" id="ARBA00022980"/>
    </source>
</evidence>
<evidence type="ECO:0000256" key="7">
    <source>
        <dbReference type="HAMAP-Rule" id="MF_01315"/>
    </source>
</evidence>
<dbReference type="GO" id="GO:0019843">
    <property type="term" value="F:rRNA binding"/>
    <property type="evidence" value="ECO:0007669"/>
    <property type="project" value="UniProtKB-UniRule"/>
</dbReference>
<keyword evidence="7" id="KW-0820">tRNA-binding</keyword>
<dbReference type="PANTHER" id="PTHR10871">
    <property type="entry name" value="30S RIBOSOMAL PROTEIN S13/40S RIBOSOMAL PROTEIN S18"/>
    <property type="match status" value="1"/>
</dbReference>
<dbReference type="HOGENOM" id="CLU_103849_1_2_6"/>
<dbReference type="InterPro" id="IPR027437">
    <property type="entry name" value="Rbsml_uS13_C"/>
</dbReference>
<dbReference type="SUPFAM" id="SSF46946">
    <property type="entry name" value="S13-like H2TH domain"/>
    <property type="match status" value="1"/>
</dbReference>
<comment type="subunit">
    <text evidence="7">Part of the 30S ribosomal subunit. Forms a loose heterodimer with protein S19. Forms two bridges to the 50S subunit in the 70S ribosome.</text>
</comment>
<dbReference type="GO" id="GO:0005829">
    <property type="term" value="C:cytosol"/>
    <property type="evidence" value="ECO:0007669"/>
    <property type="project" value="TreeGrafter"/>
</dbReference>
<dbReference type="STRING" id="1495769.CEM_116"/>
<dbReference type="Gene3D" id="1.10.8.50">
    <property type="match status" value="1"/>
</dbReference>
<keyword evidence="5 7" id="KW-0687">Ribonucleoprotein</keyword>
<evidence type="ECO:0000313" key="9">
    <source>
        <dbReference type="EMBL" id="CDZ16384.1"/>
    </source>
</evidence>
<proteinExistence type="inferred from homology"/>
<dbReference type="GO" id="GO:0015935">
    <property type="term" value="C:small ribosomal subunit"/>
    <property type="evidence" value="ECO:0007669"/>
    <property type="project" value="TreeGrafter"/>
</dbReference>
<name>A0A078KHW6_9GAMM</name>
<evidence type="ECO:0000256" key="5">
    <source>
        <dbReference type="ARBA" id="ARBA00023274"/>
    </source>
</evidence>
<evidence type="ECO:0000256" key="8">
    <source>
        <dbReference type="RuleBase" id="RU003830"/>
    </source>
</evidence>
<dbReference type="AlphaFoldDB" id="A0A078KHW6"/>
<dbReference type="PROSITE" id="PS00646">
    <property type="entry name" value="RIBOSOMAL_S13_1"/>
    <property type="match status" value="1"/>
</dbReference>
<dbReference type="KEGG" id="eme:CEM_116"/>
<evidence type="ECO:0000256" key="6">
    <source>
        <dbReference type="ARBA" id="ARBA00035166"/>
    </source>
</evidence>